<keyword evidence="1 4" id="KW-1003">Cell membrane</keyword>
<protein>
    <recommendedName>
        <fullName evidence="4">Protein Syd</fullName>
    </recommendedName>
</protein>
<evidence type="ECO:0000256" key="4">
    <source>
        <dbReference type="HAMAP-Rule" id="MF_01104"/>
    </source>
</evidence>
<dbReference type="InterPro" id="IPR009948">
    <property type="entry name" value="Syd"/>
</dbReference>
<gene>
    <name evidence="4" type="primary">syd</name>
    <name evidence="5" type="ORF">BZJ21_06895</name>
</gene>
<evidence type="ECO:0000256" key="3">
    <source>
        <dbReference type="ARBA" id="ARBA00023136"/>
    </source>
</evidence>
<dbReference type="Gene3D" id="3.40.1580.20">
    <property type="entry name" value="Syd protein"/>
    <property type="match status" value="1"/>
</dbReference>
<dbReference type="Pfam" id="PF07348">
    <property type="entry name" value="Syd"/>
    <property type="match status" value="1"/>
</dbReference>
<keyword evidence="6" id="KW-1185">Reference proteome</keyword>
<evidence type="ECO:0000313" key="6">
    <source>
        <dbReference type="Proteomes" id="UP000189431"/>
    </source>
</evidence>
<proteinExistence type="inferred from homology"/>
<name>A0ABX3KSW0_SALCS</name>
<dbReference type="EMBL" id="MUFR01000015">
    <property type="protein sequence ID" value="OOF34196.1"/>
    <property type="molecule type" value="Genomic_DNA"/>
</dbReference>
<reference evidence="6" key="1">
    <citation type="submission" date="2017-01" db="EMBL/GenBank/DDBJ databases">
        <title>Draft genome of the species Salinivibrio costicola subsp. alcaliphilus.</title>
        <authorList>
            <person name="Lopez-Hermoso C."/>
            <person name="De La Haba R."/>
            <person name="Sanchez-Porro C."/>
            <person name="Ventosa A."/>
        </authorList>
    </citation>
    <scope>NUCLEOTIDE SEQUENCE [LARGE SCALE GENOMIC DNA]</scope>
    <source>
        <strain evidence="6">CBH448</strain>
    </source>
</reference>
<keyword evidence="3 4" id="KW-0472">Membrane</keyword>
<dbReference type="NCBIfam" id="NF003439">
    <property type="entry name" value="PRK04968.1"/>
    <property type="match status" value="1"/>
</dbReference>
<dbReference type="Proteomes" id="UP000189431">
    <property type="component" value="Unassembled WGS sequence"/>
</dbReference>
<comment type="similarity">
    <text evidence="4">Belongs to the Syd family.</text>
</comment>
<comment type="caution">
    <text evidence="5">The sequence shown here is derived from an EMBL/GenBank/DDBJ whole genome shotgun (WGS) entry which is preliminary data.</text>
</comment>
<dbReference type="CDD" id="cd16323">
    <property type="entry name" value="Syd"/>
    <property type="match status" value="1"/>
</dbReference>
<sequence length="182" mass="20546">MENTLHRALWALAQNYVTAWQHQYQSLPCSDEYIGLSSPCMVSNNARQVQWQPVKRETAADFTNVEKGISLRLHSDIKDFYNGFYCADLPVRFAGESICLVQVWSDDDLARLQENILGHLMMQRQRKLTPTVFIATTDDEMTIISIDNMSGEVVKEGLNTGTRDVIAKDAEAFVTALEVDAI</sequence>
<organism evidence="5 6">
    <name type="scientific">Salinivibrio costicola subsp. alcaliphilus</name>
    <dbReference type="NCBI Taxonomy" id="272773"/>
    <lineage>
        <taxon>Bacteria</taxon>
        <taxon>Pseudomonadati</taxon>
        <taxon>Pseudomonadota</taxon>
        <taxon>Gammaproteobacteria</taxon>
        <taxon>Vibrionales</taxon>
        <taxon>Vibrionaceae</taxon>
        <taxon>Salinivibrio</taxon>
    </lineage>
</organism>
<accession>A0ABX3KSW0</accession>
<keyword evidence="2 4" id="KW-0997">Cell inner membrane</keyword>
<comment type="function">
    <text evidence="4">Interacts with the SecY protein in vivo. May bind preferentially to an uncomplexed state of SecY, thus functioning either as a chelating agent for excess SecY in the cell or as a regulatory factor that negatively controls the translocase function.</text>
</comment>
<dbReference type="InterPro" id="IPR038228">
    <property type="entry name" value="Syd_sf"/>
</dbReference>
<evidence type="ECO:0000256" key="1">
    <source>
        <dbReference type="ARBA" id="ARBA00022475"/>
    </source>
</evidence>
<comment type="subcellular location">
    <subcellularLocation>
        <location evidence="4">Cell inner membrane</location>
        <topology evidence="4">Peripheral membrane protein</topology>
        <orientation evidence="4">Cytoplasmic side</orientation>
    </subcellularLocation>
    <text evidence="4">Loosely associated with the cytoplasmic side of the inner membrane, probably via SecY.</text>
</comment>
<evidence type="ECO:0000256" key="2">
    <source>
        <dbReference type="ARBA" id="ARBA00022519"/>
    </source>
</evidence>
<evidence type="ECO:0000313" key="5">
    <source>
        <dbReference type="EMBL" id="OOF34196.1"/>
    </source>
</evidence>
<dbReference type="HAMAP" id="MF_01104">
    <property type="entry name" value="Syd"/>
    <property type="match status" value="1"/>
</dbReference>
<dbReference type="RefSeq" id="WP_077669427.1">
    <property type="nucleotide sequence ID" value="NZ_MUFR01000015.1"/>
</dbReference>